<comment type="caution">
    <text evidence="2">The sequence shown here is derived from an EMBL/GenBank/DDBJ whole genome shotgun (WGS) entry which is preliminary data.</text>
</comment>
<dbReference type="Proteomes" id="UP000232163">
    <property type="component" value="Unassembled WGS sequence"/>
</dbReference>
<evidence type="ECO:0000313" key="3">
    <source>
        <dbReference type="Proteomes" id="UP000232163"/>
    </source>
</evidence>
<dbReference type="RefSeq" id="WP_100000409.1">
    <property type="nucleotide sequence ID" value="NZ_CP017940.1"/>
</dbReference>
<dbReference type="KEGG" id="pht:BLM14_16390"/>
<name>A0A2N9VU73_9HYPH</name>
<keyword evidence="3" id="KW-1185">Reference proteome</keyword>
<dbReference type="InterPro" id="IPR028087">
    <property type="entry name" value="Tad_N"/>
</dbReference>
<organism evidence="2 3">
    <name type="scientific">Phyllobacterium zundukense</name>
    <dbReference type="NCBI Taxonomy" id="1867719"/>
    <lineage>
        <taxon>Bacteria</taxon>
        <taxon>Pseudomonadati</taxon>
        <taxon>Pseudomonadota</taxon>
        <taxon>Alphaproteobacteria</taxon>
        <taxon>Hyphomicrobiales</taxon>
        <taxon>Phyllobacteriaceae</taxon>
        <taxon>Phyllobacterium</taxon>
    </lineage>
</organism>
<evidence type="ECO:0000259" key="1">
    <source>
        <dbReference type="Pfam" id="PF13400"/>
    </source>
</evidence>
<accession>A0A2N9VU73</accession>
<sequence length="317" mass="34297">MKRFRDFLKDRSGATALTFALMLVPIMGMTGLAVDYSVATNERATLQDAADAAALAGASVFTGANKQAAEDRARAYLKANLGMAKYGAVTVNFSAANQRITVSLAGQTQTTFMRILNQDTMAVGVNAQALAPLKPSSATIKVDNIYGHWFKRVTVVAVKNGVETTVGTVVYQPTDHSFESGRGTGTTVPTKDQMTTITLSDYDSVYLKMQVKEDGCDIGYRNPDASKTIVKCVVDAKKTSYNRTYTTNNKDTVHYLFVDGKQLPPQSTPPLTDIFSCDGGTHKHAWEDGGGWAKQDVFYTVTSACKSVDGELVRLTH</sequence>
<dbReference type="EMBL" id="MZMT01000049">
    <property type="protein sequence ID" value="PIO43041.1"/>
    <property type="molecule type" value="Genomic_DNA"/>
</dbReference>
<gene>
    <name evidence="2" type="ORF">B5P45_21705</name>
</gene>
<dbReference type="AlphaFoldDB" id="A0A2N9VU73"/>
<dbReference type="Pfam" id="PF13400">
    <property type="entry name" value="Tad"/>
    <property type="match status" value="1"/>
</dbReference>
<dbReference type="OrthoDB" id="8076371at2"/>
<evidence type="ECO:0000313" key="2">
    <source>
        <dbReference type="EMBL" id="PIO43041.1"/>
    </source>
</evidence>
<feature type="domain" description="Putative Flp pilus-assembly TadG-like N-terminal" evidence="1">
    <location>
        <begin position="13"/>
        <end position="59"/>
    </location>
</feature>
<protein>
    <recommendedName>
        <fullName evidence="1">Putative Flp pilus-assembly TadG-like N-terminal domain-containing protein</fullName>
    </recommendedName>
</protein>
<proteinExistence type="predicted"/>
<reference evidence="3" key="1">
    <citation type="journal article" date="2017" name="Int J Environ Stud">
        <title>Does the Miocene-Pliocene relict legume Oxytropis triphylla form nitrogen-fixing nodules with a combination of bacterial strains?</title>
        <authorList>
            <person name="Safronova V."/>
            <person name="Belimov A."/>
            <person name="Sazanova A."/>
            <person name="Kuznetsova I."/>
            <person name="Popova J."/>
            <person name="Andronov E."/>
            <person name="Verkhozina A."/>
            <person name="Tikhonovich I."/>
        </authorList>
    </citation>
    <scope>NUCLEOTIDE SEQUENCE [LARGE SCALE GENOMIC DNA]</scope>
    <source>
        <strain evidence="3">Tri-38</strain>
    </source>
</reference>